<reference evidence="2 3" key="2">
    <citation type="submission" date="2018-11" db="EMBL/GenBank/DDBJ databases">
        <authorList>
            <consortium name="Pathogen Informatics"/>
        </authorList>
    </citation>
    <scope>NUCLEOTIDE SEQUENCE [LARGE SCALE GENOMIC DNA]</scope>
</reference>
<evidence type="ECO:0000313" key="3">
    <source>
        <dbReference type="Proteomes" id="UP000271098"/>
    </source>
</evidence>
<dbReference type="AlphaFoldDB" id="A0A183D6H2"/>
<keyword evidence="3" id="KW-1185">Reference proteome</keyword>
<dbReference type="WBParaSite" id="GPUH_0000432001-mRNA-1">
    <property type="protein sequence ID" value="GPUH_0000432001-mRNA-1"/>
    <property type="gene ID" value="GPUH_0000432001"/>
</dbReference>
<feature type="region of interest" description="Disordered" evidence="1">
    <location>
        <begin position="23"/>
        <end position="46"/>
    </location>
</feature>
<evidence type="ECO:0000256" key="1">
    <source>
        <dbReference type="SAM" id="MobiDB-lite"/>
    </source>
</evidence>
<organism evidence="4">
    <name type="scientific">Gongylonema pulchrum</name>
    <dbReference type="NCBI Taxonomy" id="637853"/>
    <lineage>
        <taxon>Eukaryota</taxon>
        <taxon>Metazoa</taxon>
        <taxon>Ecdysozoa</taxon>
        <taxon>Nematoda</taxon>
        <taxon>Chromadorea</taxon>
        <taxon>Rhabditida</taxon>
        <taxon>Spirurina</taxon>
        <taxon>Spiruromorpha</taxon>
        <taxon>Spiruroidea</taxon>
        <taxon>Gongylonematidae</taxon>
        <taxon>Gongylonema</taxon>
    </lineage>
</organism>
<sequence length="234" mass="25672">MSENYGNHSETEHFTHLAYESGAPESTIAPDDSANSNSRTSNHFNNLPSSNASTCCRYFRTQFNRKFAGKRTNKYFVDILSASKPAVVAAAAVVVDANVDTVFVEDDGSGAESDGGGEDENCGNNDDDENDDNDNRNEDVNVGGSTMSFDQTAALLKTRMHSAAESEFANCMRLHFRQPDFISELLLLRSQLILYSRSIAPAESARNCGILAEYPKKTEQKFAEDASESVEQRP</sequence>
<evidence type="ECO:0000313" key="4">
    <source>
        <dbReference type="WBParaSite" id="GPUH_0000432001-mRNA-1"/>
    </source>
</evidence>
<protein>
    <submittedName>
        <fullName evidence="4">DUF4817 domain-containing protein</fullName>
    </submittedName>
</protein>
<dbReference type="Proteomes" id="UP000271098">
    <property type="component" value="Unassembled WGS sequence"/>
</dbReference>
<feature type="compositionally biased region" description="Acidic residues" evidence="1">
    <location>
        <begin position="105"/>
        <end position="132"/>
    </location>
</feature>
<name>A0A183D6H2_9BILA</name>
<accession>A0A183D6H2</accession>
<feature type="region of interest" description="Disordered" evidence="1">
    <location>
        <begin position="105"/>
        <end position="145"/>
    </location>
</feature>
<feature type="compositionally biased region" description="Polar residues" evidence="1">
    <location>
        <begin position="33"/>
        <end position="46"/>
    </location>
</feature>
<proteinExistence type="predicted"/>
<reference evidence="4" key="1">
    <citation type="submission" date="2016-06" db="UniProtKB">
        <authorList>
            <consortium name="WormBaseParasite"/>
        </authorList>
    </citation>
    <scope>IDENTIFICATION</scope>
</reference>
<dbReference type="EMBL" id="UYRT01008024">
    <property type="protein sequence ID" value="VDK44059.1"/>
    <property type="molecule type" value="Genomic_DNA"/>
</dbReference>
<gene>
    <name evidence="2" type="ORF">GPUH_LOCUS4313</name>
</gene>
<evidence type="ECO:0000313" key="2">
    <source>
        <dbReference type="EMBL" id="VDK44059.1"/>
    </source>
</evidence>